<protein>
    <submittedName>
        <fullName evidence="1">Uncharacterized protein</fullName>
    </submittedName>
</protein>
<sequence length="177" mass="20492">MAKSVGLRVTVIICGSLGQETRFSEITYQNRNPITVHEILRHFAISAPRDGSKIWIKRADSETFRKTRYEMNSQLPWDEFNNCVIVIAPDLETAKNALNPPRQQPIADPLKAFEENLERQKRLWREKRQAKEARGPCVPRSLELKNQKISAIVRKKRKARLEALKKTEENDKNTPDS</sequence>
<dbReference type="STRING" id="1798325.A2834_01785"/>
<proteinExistence type="predicted"/>
<name>A0A1F5VF06_9BACT</name>
<evidence type="ECO:0000313" key="1">
    <source>
        <dbReference type="EMBL" id="OGF62037.1"/>
    </source>
</evidence>
<organism evidence="1 2">
    <name type="scientific">Candidatus Giovannonibacteria bacterium RIFCSPHIGHO2_01_FULL_45_23</name>
    <dbReference type="NCBI Taxonomy" id="1798325"/>
    <lineage>
        <taxon>Bacteria</taxon>
        <taxon>Candidatus Giovannoniibacteriota</taxon>
    </lineage>
</organism>
<dbReference type="Proteomes" id="UP000179251">
    <property type="component" value="Unassembled WGS sequence"/>
</dbReference>
<gene>
    <name evidence="1" type="ORF">A2834_01785</name>
</gene>
<comment type="caution">
    <text evidence="1">The sequence shown here is derived from an EMBL/GenBank/DDBJ whole genome shotgun (WGS) entry which is preliminary data.</text>
</comment>
<accession>A0A1F5VF06</accession>
<dbReference type="EMBL" id="MFHD01000023">
    <property type="protein sequence ID" value="OGF62037.1"/>
    <property type="molecule type" value="Genomic_DNA"/>
</dbReference>
<evidence type="ECO:0000313" key="2">
    <source>
        <dbReference type="Proteomes" id="UP000179251"/>
    </source>
</evidence>
<dbReference type="AlphaFoldDB" id="A0A1F5VF06"/>
<reference evidence="1 2" key="1">
    <citation type="journal article" date="2016" name="Nat. Commun.">
        <title>Thousands of microbial genomes shed light on interconnected biogeochemical processes in an aquifer system.</title>
        <authorList>
            <person name="Anantharaman K."/>
            <person name="Brown C.T."/>
            <person name="Hug L.A."/>
            <person name="Sharon I."/>
            <person name="Castelle C.J."/>
            <person name="Probst A.J."/>
            <person name="Thomas B.C."/>
            <person name="Singh A."/>
            <person name="Wilkins M.J."/>
            <person name="Karaoz U."/>
            <person name="Brodie E.L."/>
            <person name="Williams K.H."/>
            <person name="Hubbard S.S."/>
            <person name="Banfield J.F."/>
        </authorList>
    </citation>
    <scope>NUCLEOTIDE SEQUENCE [LARGE SCALE GENOMIC DNA]</scope>
</reference>